<feature type="region of interest" description="Disordered" evidence="1">
    <location>
        <begin position="312"/>
        <end position="334"/>
    </location>
</feature>
<feature type="region of interest" description="Disordered" evidence="1">
    <location>
        <begin position="2792"/>
        <end position="2878"/>
    </location>
</feature>
<feature type="compositionally biased region" description="Polar residues" evidence="1">
    <location>
        <begin position="2277"/>
        <end position="2286"/>
    </location>
</feature>
<dbReference type="Proteomes" id="UP000027135">
    <property type="component" value="Unassembled WGS sequence"/>
</dbReference>
<gene>
    <name evidence="2" type="ORF">L798_14393</name>
</gene>
<feature type="region of interest" description="Disordered" evidence="1">
    <location>
        <begin position="1638"/>
        <end position="1676"/>
    </location>
</feature>
<evidence type="ECO:0000313" key="2">
    <source>
        <dbReference type="EMBL" id="KDR11223.1"/>
    </source>
</evidence>
<feature type="compositionally biased region" description="Basic residues" evidence="1">
    <location>
        <begin position="2004"/>
        <end position="2016"/>
    </location>
</feature>
<feature type="region of interest" description="Disordered" evidence="1">
    <location>
        <begin position="2170"/>
        <end position="2197"/>
    </location>
</feature>
<feature type="region of interest" description="Disordered" evidence="1">
    <location>
        <begin position="2913"/>
        <end position="2955"/>
    </location>
</feature>
<feature type="region of interest" description="Disordered" evidence="1">
    <location>
        <begin position="2267"/>
        <end position="2300"/>
    </location>
</feature>
<dbReference type="eggNOG" id="ENOG502SCZ8">
    <property type="taxonomic scope" value="Eukaryota"/>
</dbReference>
<name>A0A067QRC7_ZOONE</name>
<feature type="compositionally biased region" description="Polar residues" evidence="1">
    <location>
        <begin position="1388"/>
        <end position="1420"/>
    </location>
</feature>
<sequence length="3190" mass="349675">MEPFLPSEIARLVYGYLVEAKCDDAAQSFLEHCPHLSECLAVNKEGKGFNTRPAGCCLTDVLDEYCEIRRMVAERLLKLPKNSAEKLRQCGNLIGQLQYLIDATQSGQTLLVSIMMPPQESSAQRNSSSVTSPVSARNRMRILGFSDGVKRSAVRSGKDTTQHCSKDVDDRLASISTSMSQVEATPLENLPGFSGVFDTRCLQTAQMSGNIRTVSSSGQAAKCVRIDRDDCCSGTSHEASPSKPSTSSSSQCKKFSDNGRTSKYQQLSPCMRNSSAAESQNSSPVEDGPSCFSSPKRKFVYNTKRKCSNPTPAKGINIPVKSHTPPKVRCSYSDDNESSESLDFSALTQALLDNKELHKKIAENINRVIHKPVLGETVENVGSHLSSNVTAEPSNAENPIVVTGSCDGMLQELNQTIKTIVEQTEQDPVFERFLDEIIGPLDEEMTPSPAEMQSEGDDAAPDLAVTTKEIRDVSTGSEGSSYTTNKKSASPLAAITDCSKGHQQFQEQKLGKDNSGQLSSDVPLKQRLRSARQHKCDAAFGSNSVSPTAPSGKDTKKEVTSLEDQNAAAIQCIVDAKIASQKTSEISHSHQTQKNDCTTMSASAEDTQTLITPSSIDNSSEKPCNPPSHETSTSPVVVNSLQKETNQILDASDRNDSVGSSDTAKVVNNAGEVILFDGNLAFVDNSASFSHIAESGSNILSNSLALTTQLTPPFVVTSQPSVSTSGTSQVMTITIPGSTDAIQQAASLSGISLYSPPEVAVPHDVATQNANQVVSFAIPDTHNIKPVIHEQDLMSVSTVIVCGNDGLIPQFISLPHQDSLRDDFLLPGSGGTRYVPIVPRDTPVTTLTSVIKPPRMGAILPRKTDVCQPIVRCPISTVLNNNLSTSKMVDPKLGTLKQAETFTSQRKKQISSINKKKGIRNRIGVRTRSQVNKPSRPPAASATCTDDRRGDVRVMCSNTGQQSTDCSRSLPSIILESPPAKLPLITAQEDGVTICSEAGRERLLGALNLKESTESCLNSKPASDELDADVKSKSKIEADGNKSIKSKSDFILQNVDKYPPSPHLMTLVNLSKNFANTGHSISTHIPGTSNETTGKKCSEDKLTQKSRETPQPTTSRGRAGTNDKRMSLSTPRRQRHVRALDFTTPPKARTVPKRLQSKGSSPKTSEKLVKTLRRTTNSGVSKVRSTLFKSPQNESETVSSDASPFTTVSALPNACSDICHSILPPIATRSPLPQLCGGWDNAAGVGQIICDDSSVVREEARLDDAVGSSLPVTETQDKTNLSDKQSEVTERSTSLLKNWETGHKVTPKLAEGSLMSNKNLPRTKKAWDSDLRVHVNVHREESQLPTNDKKKTKKEKESKPTKSKRKSSQEAKKEVSRLEEHLNKNESMDNGNKNTDPENTNRVSENMPSSSDISVRISPNDSEETDLGSEAKNQKRDLNTAGTVRVTGKSYPPRKGVELISESIEKLSIKPKTFVALDTLTERKDLDQLIGEADNQGTSDRIEAVKEDTKIQRKENLALETADSNEVDLSKSSDSSTTETVSPNTSVGPVLNVACSSIIIQSPTKLKGAEGRIVHRNLHVHQSPNVVDNETLVIHTDDTSSVTDTFKTGCELKGNTVTGESAAEDQCVPVLENQELVPPTSEFCPSDSQKEDIQMSQNCKSSSSKEPSFASVPDNASLKKLRTQTEACDTANRSDAQPKSVTDFVLDTPRKTDDPGSTCWGSDFVFIPLTPRMMSPYPDDTPVTKLADGNSCIDFSLIQTPSFPPTPNIAVTPQLYNTSPDTPSSYARRSTDRSSCSPYYKPTGKLDSAALSKPLEQLLVEECRKLENSTVRSSDGYNKCHKEDGGENAQPDSGQGQPLPVPDKSLEKATSLLPDHVTNVQVKAYVGKKLVSGKTGEGRVDSLVGAPTKAPSPEKQKQAKEMTQKRGTRDRGNTAKSDHTNIKARGKVRSLSRTSNKGNAVEVKPSETCSSARRKASSVSRAADRSSDHDDESMRAQISASGSAKKKSKSISKTAKKSSDFIFKSSETHTSTSVSMKNVRTANKSNDLKEESSETRAPDLITRKEKARSISRAANKDSDLKDELSETQINPFKRHDEKTTDEIIQRHLEAARMKLFGYNSPSDDSDFESSNDFGQTEAETKTIPSNVWNKTCTELTKAKQSVAVTQPSKFYSSYSESSKTNTQQTVEPQTRADEVRPVSGLSLMKENSQRVPTSTYESELRKTHADENVNCVTPIFHSEIPRFKIFSECNQSTDAMKKSSVHIVDDDDSVGAKSHNSHSARNTTLNSEHEKKHHIEKSEGLDVSSVPNCEVKMPEEGHGEILSVKAVLNELIPDVSMGNNPMCDVQDVDARKQLIEKENIFTKTAQTTPTEVIRGNCGECTPPKRSPHLSVEAIADRLTRDKVAIQAHPMKQTPVCQSMTYEDSSSEDFPALHLSSDDDTQSECITFFQVESEMAKMHGVEEATADVSTVRSSLSTTEDVCKDLELTPNRFNGVESNCSLLHTGVGYESGRQEQSNTSKCKGEVSHTVDGKTLKKKMSATLRQESTNRKIKALLGDDVSPIRNQSEVIEVYKDVKGGILHKLFTVTNKHDSPVKNTLEIKPKKEKQKDRSEISMEVEKVQENEVSVEPNIACESNKMKTTKSHETSVIELNEAVDSKATAHTHSVDSSIEGVSSLDKSMIFEQHQVSDNETYIGIVYAGEGPKGNNLVFEDISNFSLAFELGEDSDGAVKTYKCIVSEFQELFCALPKQCTRESNSFEGGQTDITRKSWSSNCKKYKNSDCVKSNKDSHKELFHKSTNDRLYSREHRTRSRSPTIRRSTHFSHDRRRTSHVHRRSPSPVRRRRSLSHNCGRRSQSLDHRRSSSSSSSPVTSTPKMKTFSPLTELYNDYLRDERKFGPSYSKRVRDFSFRSNERLPFGQRGRGKMKYDRHIHSKRTSRESSRTSASPRGVSDSHSRMLDLVKERGPSTEKRFTQEVRATETRVGRGLDDTALLARRLSAAEDMDKVPARAETQIKDVTEGRQKVQDTLELLEEGELVDDDSLQAPNKYKCNDKRVLWPQKYPSSAAYDDEHVTRGLVGRVRAENFSENSSSVLKVGTRANSITSDLSLEHSKSVEDKPSQETENTQKIFQKEASFAGPSSGRALPPKKRKASSEELLVPVGKRIRTDGPQALLKKVDLDHLLDFVHGEKPG</sequence>
<organism evidence="2 3">
    <name type="scientific">Zootermopsis nevadensis</name>
    <name type="common">Dampwood termite</name>
    <dbReference type="NCBI Taxonomy" id="136037"/>
    <lineage>
        <taxon>Eukaryota</taxon>
        <taxon>Metazoa</taxon>
        <taxon>Ecdysozoa</taxon>
        <taxon>Arthropoda</taxon>
        <taxon>Hexapoda</taxon>
        <taxon>Insecta</taxon>
        <taxon>Pterygota</taxon>
        <taxon>Neoptera</taxon>
        <taxon>Polyneoptera</taxon>
        <taxon>Dictyoptera</taxon>
        <taxon>Blattodea</taxon>
        <taxon>Blattoidea</taxon>
        <taxon>Termitoidae</taxon>
        <taxon>Termopsidae</taxon>
        <taxon>Zootermopsis</taxon>
    </lineage>
</organism>
<feature type="compositionally biased region" description="Basic residues" evidence="1">
    <location>
        <begin position="2817"/>
        <end position="2845"/>
    </location>
</feature>
<feature type="region of interest" description="Disordered" evidence="1">
    <location>
        <begin position="1895"/>
        <end position="2089"/>
    </location>
</feature>
<feature type="region of interest" description="Disordered" evidence="1">
    <location>
        <begin position="1521"/>
        <end position="1545"/>
    </location>
</feature>
<feature type="region of interest" description="Disordered" evidence="1">
    <location>
        <begin position="234"/>
        <end position="291"/>
    </location>
</feature>
<keyword evidence="3" id="KW-1185">Reference proteome</keyword>
<dbReference type="EMBL" id="KK853110">
    <property type="protein sequence ID" value="KDR11223.1"/>
    <property type="molecule type" value="Genomic_DNA"/>
</dbReference>
<dbReference type="InParanoid" id="A0A067QRC7"/>
<feature type="region of interest" description="Disordered" evidence="1">
    <location>
        <begin position="1773"/>
        <end position="1801"/>
    </location>
</feature>
<reference evidence="2 3" key="1">
    <citation type="journal article" date="2014" name="Nat. Commun.">
        <title>Molecular traces of alternative social organization in a termite genome.</title>
        <authorList>
            <person name="Terrapon N."/>
            <person name="Li C."/>
            <person name="Robertson H.M."/>
            <person name="Ji L."/>
            <person name="Meng X."/>
            <person name="Booth W."/>
            <person name="Chen Z."/>
            <person name="Childers C.P."/>
            <person name="Glastad K.M."/>
            <person name="Gokhale K."/>
            <person name="Gowin J."/>
            <person name="Gronenberg W."/>
            <person name="Hermansen R.A."/>
            <person name="Hu H."/>
            <person name="Hunt B.G."/>
            <person name="Huylmans A.K."/>
            <person name="Khalil S.M."/>
            <person name="Mitchell R.D."/>
            <person name="Munoz-Torres M.C."/>
            <person name="Mustard J.A."/>
            <person name="Pan H."/>
            <person name="Reese J.T."/>
            <person name="Scharf M.E."/>
            <person name="Sun F."/>
            <person name="Vogel H."/>
            <person name="Xiao J."/>
            <person name="Yang W."/>
            <person name="Yang Z."/>
            <person name="Yang Z."/>
            <person name="Zhou J."/>
            <person name="Zhu J."/>
            <person name="Brent C.S."/>
            <person name="Elsik C.G."/>
            <person name="Goodisman M.A."/>
            <person name="Liberles D.A."/>
            <person name="Roe R.M."/>
            <person name="Vargo E.L."/>
            <person name="Vilcinskas A."/>
            <person name="Wang J."/>
            <person name="Bornberg-Bauer E."/>
            <person name="Korb J."/>
            <person name="Zhang G."/>
            <person name="Liebig J."/>
        </authorList>
    </citation>
    <scope>NUCLEOTIDE SEQUENCE [LARGE SCALE GENOMIC DNA]</scope>
    <source>
        <tissue evidence="2">Whole organism</tissue>
    </source>
</reference>
<feature type="compositionally biased region" description="Polar residues" evidence="1">
    <location>
        <begin position="2028"/>
        <end position="2045"/>
    </location>
</feature>
<dbReference type="InterPro" id="IPR006594">
    <property type="entry name" value="LisH"/>
</dbReference>
<feature type="region of interest" description="Disordered" evidence="1">
    <location>
        <begin position="3106"/>
        <end position="3153"/>
    </location>
</feature>
<feature type="compositionally biased region" description="Basic and acidic residues" evidence="1">
    <location>
        <begin position="3106"/>
        <end position="3119"/>
    </location>
</feature>
<feature type="compositionally biased region" description="Polar residues" evidence="1">
    <location>
        <begin position="1773"/>
        <end position="1797"/>
    </location>
</feature>
<proteinExistence type="predicted"/>
<evidence type="ECO:0000256" key="1">
    <source>
        <dbReference type="SAM" id="MobiDB-lite"/>
    </source>
</evidence>
<dbReference type="PROSITE" id="PS50896">
    <property type="entry name" value="LISH"/>
    <property type="match status" value="1"/>
</dbReference>
<feature type="region of interest" description="Disordered" evidence="1">
    <location>
        <begin position="1081"/>
        <end position="1169"/>
    </location>
</feature>
<accession>A0A067QRC7</accession>
<feature type="compositionally biased region" description="Basic and acidic residues" evidence="1">
    <location>
        <begin position="1093"/>
        <end position="1108"/>
    </location>
</feature>
<dbReference type="OMA" id="KTHADEN"/>
<feature type="compositionally biased region" description="Low complexity" evidence="1">
    <location>
        <begin position="2862"/>
        <end position="2871"/>
    </location>
</feature>
<feature type="compositionally biased region" description="Low complexity" evidence="1">
    <location>
        <begin position="236"/>
        <end position="253"/>
    </location>
</feature>
<feature type="compositionally biased region" description="Low complexity" evidence="1">
    <location>
        <begin position="2170"/>
        <end position="2179"/>
    </location>
</feature>
<feature type="region of interest" description="Disordered" evidence="1">
    <location>
        <begin position="1262"/>
        <end position="1300"/>
    </location>
</feature>
<feature type="compositionally biased region" description="Polar residues" evidence="1">
    <location>
        <begin position="258"/>
        <end position="284"/>
    </location>
</feature>
<feature type="compositionally biased region" description="Basic and acidic residues" evidence="1">
    <location>
        <begin position="1982"/>
        <end position="1994"/>
    </location>
</feature>
<feature type="compositionally biased region" description="Polar residues" evidence="1">
    <location>
        <begin position="1530"/>
        <end position="1545"/>
    </location>
</feature>
<protein>
    <submittedName>
        <fullName evidence="2">Uncharacterized protein</fullName>
    </submittedName>
</protein>
<feature type="region of interest" description="Disordered" evidence="1">
    <location>
        <begin position="499"/>
        <end position="558"/>
    </location>
</feature>
<feature type="compositionally biased region" description="Basic and acidic residues" evidence="1">
    <location>
        <begin position="2924"/>
        <end position="2940"/>
    </location>
</feature>
<feature type="region of interest" description="Disordered" evidence="1">
    <location>
        <begin position="1830"/>
        <end position="1865"/>
    </location>
</feature>
<feature type="compositionally biased region" description="Low complexity" evidence="1">
    <location>
        <begin position="1656"/>
        <end position="1671"/>
    </location>
</feature>
<feature type="compositionally biased region" description="Polar residues" evidence="1">
    <location>
        <begin position="1081"/>
        <end position="1092"/>
    </location>
</feature>
<feature type="compositionally biased region" description="Basic and acidic residues" evidence="1">
    <location>
        <begin position="1367"/>
        <end position="1387"/>
    </location>
</feature>
<feature type="region of interest" description="Disordered" evidence="1">
    <location>
        <begin position="612"/>
        <end position="635"/>
    </location>
</feature>
<evidence type="ECO:0000313" key="3">
    <source>
        <dbReference type="Proteomes" id="UP000027135"/>
    </source>
</evidence>
<feature type="compositionally biased region" description="Basic and acidic residues" evidence="1">
    <location>
        <begin position="1275"/>
        <end position="1290"/>
    </location>
</feature>
<dbReference type="STRING" id="136037.A0A067QRC7"/>
<feature type="compositionally biased region" description="Basic and acidic residues" evidence="1">
    <location>
        <begin position="2792"/>
        <end position="2805"/>
    </location>
</feature>
<feature type="compositionally biased region" description="Basic and acidic residues" evidence="1">
    <location>
        <begin position="1912"/>
        <end position="1941"/>
    </location>
</feature>
<feature type="compositionally biased region" description="Basic and acidic residues" evidence="1">
    <location>
        <begin position="2046"/>
        <end position="2084"/>
    </location>
</feature>
<feature type="region of interest" description="Disordered" evidence="1">
    <location>
        <begin position="2119"/>
        <end position="2141"/>
    </location>
</feature>
<feature type="region of interest" description="Disordered" evidence="1">
    <location>
        <begin position="1337"/>
        <end position="1449"/>
    </location>
</feature>